<keyword evidence="1" id="KW-0175">Coiled coil</keyword>
<dbReference type="Proteomes" id="UP000005950">
    <property type="component" value="Unassembled WGS sequence"/>
</dbReference>
<dbReference type="HOGENOM" id="CLU_3310962_0_0_9"/>
<protein>
    <submittedName>
        <fullName evidence="2">Uncharacterized protein</fullName>
    </submittedName>
</protein>
<accession>B9Y8T5</accession>
<organism evidence="2 3">
    <name type="scientific">Holdemania filiformis DSM 12042</name>
    <dbReference type="NCBI Taxonomy" id="545696"/>
    <lineage>
        <taxon>Bacteria</taxon>
        <taxon>Bacillati</taxon>
        <taxon>Bacillota</taxon>
        <taxon>Erysipelotrichia</taxon>
        <taxon>Erysipelotrichales</taxon>
        <taxon>Erysipelotrichaceae</taxon>
        <taxon>Holdemania</taxon>
    </lineage>
</organism>
<name>B9Y8T5_9FIRM</name>
<dbReference type="AlphaFoldDB" id="B9Y8T5"/>
<proteinExistence type="predicted"/>
<gene>
    <name evidence="2" type="ORF">HOLDEFILI_02234</name>
</gene>
<evidence type="ECO:0000313" key="3">
    <source>
        <dbReference type="Proteomes" id="UP000005950"/>
    </source>
</evidence>
<sequence length="39" mass="4693">MTQDVQWIRKALIQRKEYDALQKEIETLRIELLAADYEA</sequence>
<evidence type="ECO:0000313" key="2">
    <source>
        <dbReference type="EMBL" id="EEF67604.1"/>
    </source>
</evidence>
<feature type="coiled-coil region" evidence="1">
    <location>
        <begin position="11"/>
        <end position="38"/>
    </location>
</feature>
<dbReference type="STRING" id="545696.HOLDEFILI_02234"/>
<dbReference type="EMBL" id="ACCF01000131">
    <property type="protein sequence ID" value="EEF67604.1"/>
    <property type="molecule type" value="Genomic_DNA"/>
</dbReference>
<reference evidence="2 3" key="1">
    <citation type="submission" date="2008-12" db="EMBL/GenBank/DDBJ databases">
        <authorList>
            <person name="Fulton L."/>
            <person name="Clifton S."/>
            <person name="Fulton B."/>
            <person name="Xu J."/>
            <person name="Minx P."/>
            <person name="Pepin K.H."/>
            <person name="Johnson M."/>
            <person name="Bhonagiri V."/>
            <person name="Nash W.E."/>
            <person name="Mardis E.R."/>
            <person name="Wilson R.K."/>
        </authorList>
    </citation>
    <scope>NUCLEOTIDE SEQUENCE [LARGE SCALE GENOMIC DNA]</scope>
    <source>
        <strain evidence="2 3">DSM 12042</strain>
    </source>
</reference>
<reference evidence="2 3" key="2">
    <citation type="submission" date="2009-02" db="EMBL/GenBank/DDBJ databases">
        <title>Draft genome sequence of Holdemania filiformis DSM 12042.</title>
        <authorList>
            <person name="Sudarsanam P."/>
            <person name="Ley R."/>
            <person name="Guruge J."/>
            <person name="Turnbaugh P.J."/>
            <person name="Mahowald M."/>
            <person name="Liep D."/>
            <person name="Gordon J."/>
        </authorList>
    </citation>
    <scope>NUCLEOTIDE SEQUENCE [LARGE SCALE GENOMIC DNA]</scope>
    <source>
        <strain evidence="2 3">DSM 12042</strain>
    </source>
</reference>
<evidence type="ECO:0000256" key="1">
    <source>
        <dbReference type="SAM" id="Coils"/>
    </source>
</evidence>
<comment type="caution">
    <text evidence="2">The sequence shown here is derived from an EMBL/GenBank/DDBJ whole genome shotgun (WGS) entry which is preliminary data.</text>
</comment>